<accession>A0A2S8FJI1</accession>
<dbReference type="Proteomes" id="UP000238322">
    <property type="component" value="Unassembled WGS sequence"/>
</dbReference>
<reference evidence="2 3" key="1">
    <citation type="submission" date="2018-02" db="EMBL/GenBank/DDBJ databases">
        <title>Comparative genomes isolates from brazilian mangrove.</title>
        <authorList>
            <person name="Araujo J.E."/>
            <person name="Taketani R.G."/>
            <person name="Silva M.C.P."/>
            <person name="Loureco M.V."/>
            <person name="Andreote F.D."/>
        </authorList>
    </citation>
    <scope>NUCLEOTIDE SEQUENCE [LARGE SCALE GENOMIC DNA]</scope>
    <source>
        <strain evidence="2 3">Hex-1 MGV</strain>
    </source>
</reference>
<keyword evidence="1" id="KW-1133">Transmembrane helix</keyword>
<name>A0A2S8FJI1_9BACT</name>
<feature type="transmembrane region" description="Helical" evidence="1">
    <location>
        <begin position="12"/>
        <end position="31"/>
    </location>
</feature>
<dbReference type="RefSeq" id="WP_105331362.1">
    <property type="nucleotide sequence ID" value="NZ_PUHY01000012.1"/>
</dbReference>
<sequence>MKDVQVNSELTTIRSLIVLLFLIGLPLIAIMPEGVQGALNSFLPESESDSPAASIPPVRPADELASFPVLSATSPTSQQNEPLTPVSRVTDYEAPLSQAADGRNNPIQPTKWEIPAEVASHSGRMPTFSRPDTDPIDDLPLPSDRLTAPQIPSTGMINENTTDLQAELDRLGATYYRLESWGNAQRVYRFHCTVTIKIGLAEYSRRFEATAESPESAMQQVRNEVQSWHDRFSNSNQSFELDGNAATPL</sequence>
<keyword evidence="1" id="KW-0472">Membrane</keyword>
<gene>
    <name evidence="2" type="ORF">C5Y83_19180</name>
</gene>
<organism evidence="2 3">
    <name type="scientific">Blastopirellula marina</name>
    <dbReference type="NCBI Taxonomy" id="124"/>
    <lineage>
        <taxon>Bacteria</taxon>
        <taxon>Pseudomonadati</taxon>
        <taxon>Planctomycetota</taxon>
        <taxon>Planctomycetia</taxon>
        <taxon>Pirellulales</taxon>
        <taxon>Pirellulaceae</taxon>
        <taxon>Blastopirellula</taxon>
    </lineage>
</organism>
<dbReference type="OrthoDB" id="270942at2"/>
<protein>
    <submittedName>
        <fullName evidence="2">Uncharacterized protein</fullName>
    </submittedName>
</protein>
<dbReference type="EMBL" id="PUHY01000012">
    <property type="protein sequence ID" value="PQO32349.1"/>
    <property type="molecule type" value="Genomic_DNA"/>
</dbReference>
<dbReference type="AlphaFoldDB" id="A0A2S8FJI1"/>
<evidence type="ECO:0000313" key="3">
    <source>
        <dbReference type="Proteomes" id="UP000238322"/>
    </source>
</evidence>
<evidence type="ECO:0000256" key="1">
    <source>
        <dbReference type="SAM" id="Phobius"/>
    </source>
</evidence>
<proteinExistence type="predicted"/>
<comment type="caution">
    <text evidence="2">The sequence shown here is derived from an EMBL/GenBank/DDBJ whole genome shotgun (WGS) entry which is preliminary data.</text>
</comment>
<keyword evidence="1" id="KW-0812">Transmembrane</keyword>
<evidence type="ECO:0000313" key="2">
    <source>
        <dbReference type="EMBL" id="PQO32349.1"/>
    </source>
</evidence>